<reference evidence="2 3" key="1">
    <citation type="journal article" date="2023" name="Life. Sci Alliance">
        <title>Evolutionary insights into 3D genome organization and epigenetic landscape of Vigna mungo.</title>
        <authorList>
            <person name="Junaid A."/>
            <person name="Singh B."/>
            <person name="Bhatia S."/>
        </authorList>
    </citation>
    <scope>NUCLEOTIDE SEQUENCE [LARGE SCALE GENOMIC DNA]</scope>
    <source>
        <strain evidence="2">Urdbean</strain>
    </source>
</reference>
<feature type="region of interest" description="Disordered" evidence="1">
    <location>
        <begin position="1"/>
        <end position="79"/>
    </location>
</feature>
<dbReference type="EMBL" id="CP144693">
    <property type="protein sequence ID" value="WVZ01193.1"/>
    <property type="molecule type" value="Genomic_DNA"/>
</dbReference>
<proteinExistence type="predicted"/>
<feature type="compositionally biased region" description="Basic and acidic residues" evidence="1">
    <location>
        <begin position="40"/>
        <end position="54"/>
    </location>
</feature>
<sequence>MTTSHYSTAKENNYGGTRTRQGPKFHFGSRSHRKLKSRHSSCEETDKGKMLDKKERRKTGNNNRMPKREENKRCGKRKMRRGRRLISEIECCEELQCALHLSFLRNSIFPFLCSGLAEAQILVCTEVDSQGSSSRHPGRVFFSSFAMVRARKAGKLHSLFSLSHAEPRTPAMGVAACTGKFFPLLVWGSSLASSLIPAFSLWEWRSGLVAQARVSVAAKSLLVGILVVEHGIHVTVSIWGFLRKETVAFWGFLIFVQEFSFRVRILVWKFCDLDLDFQILELSFGILKSALANWELGFSNGNFVSVFVSLILKVLNSFESVLLHLWGLIPRPRCDVLVLVCGDDGGCTSRPTMGGSDGLQPVGVVVCPATSGCGWSVWTLQSLTPLTMIDFPQYAQIIGSLLHLMSFSRVDIAYAVGRLSRYTQYPNQEYNIKGTVMLIGSLIQMRQNPPVCDYMEISQANTYCKINNDEIVAPEMIDNEAEWLKNFLANIPLGMKPTPSNGSSDKTLGRQMLLETSRGMRLKPLANKQKFLLYPGGLAHTADKSLRTVTLHASGKLRFEILVRGTNVYRTEPIDVWYPVRDVHDSWYGPTLTLKIFAFSRLTDIEFGLPDIEAPEN</sequence>
<feature type="compositionally biased region" description="Basic residues" evidence="1">
    <location>
        <begin position="21"/>
        <end position="39"/>
    </location>
</feature>
<name>A0AAQ3N123_VIGMU</name>
<accession>A0AAQ3N123</accession>
<organism evidence="2 3">
    <name type="scientific">Vigna mungo</name>
    <name type="common">Black gram</name>
    <name type="synonym">Phaseolus mungo</name>
    <dbReference type="NCBI Taxonomy" id="3915"/>
    <lineage>
        <taxon>Eukaryota</taxon>
        <taxon>Viridiplantae</taxon>
        <taxon>Streptophyta</taxon>
        <taxon>Embryophyta</taxon>
        <taxon>Tracheophyta</taxon>
        <taxon>Spermatophyta</taxon>
        <taxon>Magnoliopsida</taxon>
        <taxon>eudicotyledons</taxon>
        <taxon>Gunneridae</taxon>
        <taxon>Pentapetalae</taxon>
        <taxon>rosids</taxon>
        <taxon>fabids</taxon>
        <taxon>Fabales</taxon>
        <taxon>Fabaceae</taxon>
        <taxon>Papilionoideae</taxon>
        <taxon>50 kb inversion clade</taxon>
        <taxon>NPAAA clade</taxon>
        <taxon>indigoferoid/millettioid clade</taxon>
        <taxon>Phaseoleae</taxon>
        <taxon>Vigna</taxon>
    </lineage>
</organism>
<dbReference type="Proteomes" id="UP001374535">
    <property type="component" value="Chromosome 8"/>
</dbReference>
<evidence type="ECO:0000313" key="3">
    <source>
        <dbReference type="Proteomes" id="UP001374535"/>
    </source>
</evidence>
<evidence type="ECO:0000256" key="1">
    <source>
        <dbReference type="SAM" id="MobiDB-lite"/>
    </source>
</evidence>
<keyword evidence="3" id="KW-1185">Reference proteome</keyword>
<feature type="compositionally biased region" description="Polar residues" evidence="1">
    <location>
        <begin position="1"/>
        <end position="20"/>
    </location>
</feature>
<evidence type="ECO:0000313" key="2">
    <source>
        <dbReference type="EMBL" id="WVZ01193.1"/>
    </source>
</evidence>
<gene>
    <name evidence="2" type="ORF">V8G54_027262</name>
</gene>
<protein>
    <submittedName>
        <fullName evidence="2">Uncharacterized protein</fullName>
    </submittedName>
</protein>
<dbReference type="AlphaFoldDB" id="A0AAQ3N123"/>